<dbReference type="WBParaSite" id="nRc.2.0.1.t36513-RA">
    <property type="protein sequence ID" value="nRc.2.0.1.t36513-RA"/>
    <property type="gene ID" value="nRc.2.0.1.g36513"/>
</dbReference>
<keyword evidence="2" id="KW-1003">Cell membrane</keyword>
<keyword evidence="3" id="KW-1133">Transmembrane helix</keyword>
<dbReference type="Pfam" id="PF00689">
    <property type="entry name" value="Cation_ATPase_C"/>
    <property type="match status" value="1"/>
</dbReference>
<dbReference type="AlphaFoldDB" id="A0A915KCK9"/>
<proteinExistence type="predicted"/>
<dbReference type="InterPro" id="IPR006068">
    <property type="entry name" value="ATPase_P-typ_cation-transptr_C"/>
</dbReference>
<dbReference type="PANTHER" id="PTHR43294">
    <property type="entry name" value="SODIUM/POTASSIUM-TRANSPORTING ATPASE SUBUNIT ALPHA"/>
    <property type="match status" value="1"/>
</dbReference>
<feature type="domain" description="Cation-transporting P-type ATPase C-terminal" evidence="4">
    <location>
        <begin position="2"/>
        <end position="152"/>
    </location>
</feature>
<dbReference type="GO" id="GO:0005886">
    <property type="term" value="C:plasma membrane"/>
    <property type="evidence" value="ECO:0007669"/>
    <property type="project" value="UniProtKB-SubCell"/>
</dbReference>
<dbReference type="GO" id="GO:0030007">
    <property type="term" value="P:intracellular potassium ion homeostasis"/>
    <property type="evidence" value="ECO:0007669"/>
    <property type="project" value="TreeGrafter"/>
</dbReference>
<organism evidence="5 6">
    <name type="scientific">Romanomermis culicivorax</name>
    <name type="common">Nematode worm</name>
    <dbReference type="NCBI Taxonomy" id="13658"/>
    <lineage>
        <taxon>Eukaryota</taxon>
        <taxon>Metazoa</taxon>
        <taxon>Ecdysozoa</taxon>
        <taxon>Nematoda</taxon>
        <taxon>Enoplea</taxon>
        <taxon>Dorylaimia</taxon>
        <taxon>Mermithida</taxon>
        <taxon>Mermithoidea</taxon>
        <taxon>Mermithidae</taxon>
        <taxon>Romanomermis</taxon>
    </lineage>
</organism>
<dbReference type="GO" id="GO:0036376">
    <property type="term" value="P:sodium ion export across plasma membrane"/>
    <property type="evidence" value="ECO:0007669"/>
    <property type="project" value="TreeGrafter"/>
</dbReference>
<feature type="transmembrane region" description="Helical" evidence="3">
    <location>
        <begin position="58"/>
        <end position="77"/>
    </location>
</feature>
<accession>A0A915KCK9</accession>
<dbReference type="PRINTS" id="PR00121">
    <property type="entry name" value="NAKATPASE"/>
</dbReference>
<dbReference type="GO" id="GO:0005391">
    <property type="term" value="F:P-type sodium:potassium-exchanging transporter activity"/>
    <property type="evidence" value="ECO:0007669"/>
    <property type="project" value="TreeGrafter"/>
</dbReference>
<feature type="transmembrane region" description="Helical" evidence="3">
    <location>
        <begin position="130"/>
        <end position="146"/>
    </location>
</feature>
<dbReference type="SUPFAM" id="SSF81665">
    <property type="entry name" value="Calcium ATPase, transmembrane domain M"/>
    <property type="match status" value="1"/>
</dbReference>
<comment type="subcellular location">
    <subcellularLocation>
        <location evidence="1">Cell membrane</location>
        <topology evidence="1">Multi-pass membrane protein</topology>
    </subcellularLocation>
</comment>
<evidence type="ECO:0000256" key="1">
    <source>
        <dbReference type="ARBA" id="ARBA00004651"/>
    </source>
</evidence>
<dbReference type="PANTHER" id="PTHR43294:SF13">
    <property type="entry name" value="SODIUM_POTASSIUM-TRANSPORTING ATPASE SUBUNIT ALPHA"/>
    <property type="match status" value="1"/>
</dbReference>
<feature type="transmembrane region" description="Helical" evidence="3">
    <location>
        <begin position="97"/>
        <end position="115"/>
    </location>
</feature>
<keyword evidence="3" id="KW-0812">Transmembrane</keyword>
<dbReference type="FunFam" id="1.20.1110.10:FF:000095">
    <property type="entry name" value="Sodium/potassium-transporting ATPase subunit alpha-1"/>
    <property type="match status" value="1"/>
</dbReference>
<dbReference type="GO" id="GO:0006883">
    <property type="term" value="P:intracellular sodium ion homeostasis"/>
    <property type="evidence" value="ECO:0007669"/>
    <property type="project" value="TreeGrafter"/>
</dbReference>
<evidence type="ECO:0000256" key="3">
    <source>
        <dbReference type="SAM" id="Phobius"/>
    </source>
</evidence>
<evidence type="ECO:0000313" key="6">
    <source>
        <dbReference type="WBParaSite" id="nRc.2.0.1.t36513-RA"/>
    </source>
</evidence>
<keyword evidence="5" id="KW-1185">Reference proteome</keyword>
<reference evidence="6" key="1">
    <citation type="submission" date="2022-11" db="UniProtKB">
        <authorList>
            <consortium name="WormBaseParasite"/>
        </authorList>
    </citation>
    <scope>IDENTIFICATION</scope>
</reference>
<dbReference type="Gene3D" id="1.20.1110.10">
    <property type="entry name" value="Calcium-transporting ATPase, transmembrane domain"/>
    <property type="match status" value="1"/>
</dbReference>
<protein>
    <submittedName>
        <fullName evidence="6">Cation-transporting P-type ATPase C-terminal domain-containing protein</fullName>
    </submittedName>
</protein>
<dbReference type="Proteomes" id="UP000887565">
    <property type="component" value="Unplaced"/>
</dbReference>
<feature type="transmembrane region" description="Helical" evidence="3">
    <location>
        <begin position="12"/>
        <end position="31"/>
    </location>
</feature>
<sequence>MIGMIQASAGFFTYMVIMADNGFMPWSLLGIRDEWDTKAVNDLEDSYGQEWTYANRKVLEYTCHTAFFCSIVIVQWADVIISKTRRNSLVQQGMGNWTLNFGLVFETCLCLVLAYCPGLDHGLRMYGLRFHWWFPALPFSILIFVFDECRRYVLRRNPGGWMEKETYY</sequence>
<evidence type="ECO:0000256" key="2">
    <source>
        <dbReference type="ARBA" id="ARBA00022475"/>
    </source>
</evidence>
<dbReference type="GO" id="GO:1902600">
    <property type="term" value="P:proton transmembrane transport"/>
    <property type="evidence" value="ECO:0007669"/>
    <property type="project" value="TreeGrafter"/>
</dbReference>
<name>A0A915KCK9_ROMCU</name>
<evidence type="ECO:0000313" key="5">
    <source>
        <dbReference type="Proteomes" id="UP000887565"/>
    </source>
</evidence>
<keyword evidence="3" id="KW-0472">Membrane</keyword>
<dbReference type="InterPro" id="IPR050510">
    <property type="entry name" value="Cation_transp_ATPase_P-type"/>
</dbReference>
<evidence type="ECO:0000259" key="4">
    <source>
        <dbReference type="Pfam" id="PF00689"/>
    </source>
</evidence>
<dbReference type="GO" id="GO:1990573">
    <property type="term" value="P:potassium ion import across plasma membrane"/>
    <property type="evidence" value="ECO:0007669"/>
    <property type="project" value="TreeGrafter"/>
</dbReference>
<dbReference type="OMA" id="IMEHTCH"/>
<dbReference type="InterPro" id="IPR023298">
    <property type="entry name" value="ATPase_P-typ_TM_dom_sf"/>
</dbReference>